<evidence type="ECO:0000313" key="3">
    <source>
        <dbReference type="Proteomes" id="UP000318741"/>
    </source>
</evidence>
<keyword evidence="3" id="KW-1185">Reference proteome</keyword>
<proteinExistence type="predicted"/>
<dbReference type="InterPro" id="IPR045864">
    <property type="entry name" value="aa-tRNA-synth_II/BPL/LPL"/>
</dbReference>
<dbReference type="KEGG" id="acaf:CA12_35070"/>
<feature type="domain" description="BPL/LPL catalytic" evidence="1">
    <location>
        <begin position="12"/>
        <end position="202"/>
    </location>
</feature>
<evidence type="ECO:0000313" key="2">
    <source>
        <dbReference type="EMBL" id="QDT17386.1"/>
    </source>
</evidence>
<sequence length="205" mass="21798">MAADAALLDAAVAGAVGGRWYRWAEPTVSLGHFQKEADLEWGAAGDLPRVRRLSGGGAIVHDQEWTYALAVPKGHALAASPERFYEAVHRELIAALASVGVAARLRGDRTLRGPEPTLCFLRSDPRDVVVTDPDGVERKVVGSAQRRRKGAALQHGSLLITTSPFAPDVPGLRETHGVTDARAEHVVRDAASRFGRLLAGTAGTD</sequence>
<dbReference type="Proteomes" id="UP000318741">
    <property type="component" value="Chromosome"/>
</dbReference>
<dbReference type="GO" id="GO:0033819">
    <property type="term" value="F:lipoyl(octanoyl) transferase activity"/>
    <property type="evidence" value="ECO:0007669"/>
    <property type="project" value="UniProtKB-EC"/>
</dbReference>
<dbReference type="AlphaFoldDB" id="A0A517PDF0"/>
<dbReference type="Gene3D" id="3.30.930.10">
    <property type="entry name" value="Bira Bifunctional Protein, Domain 2"/>
    <property type="match status" value="1"/>
</dbReference>
<evidence type="ECO:0000259" key="1">
    <source>
        <dbReference type="PROSITE" id="PS51733"/>
    </source>
</evidence>
<dbReference type="InterPro" id="IPR050664">
    <property type="entry name" value="Octanoyltrans_LipM/LipL"/>
</dbReference>
<organism evidence="2 3">
    <name type="scientific">Alienimonas californiensis</name>
    <dbReference type="NCBI Taxonomy" id="2527989"/>
    <lineage>
        <taxon>Bacteria</taxon>
        <taxon>Pseudomonadati</taxon>
        <taxon>Planctomycetota</taxon>
        <taxon>Planctomycetia</taxon>
        <taxon>Planctomycetales</taxon>
        <taxon>Planctomycetaceae</taxon>
        <taxon>Alienimonas</taxon>
    </lineage>
</organism>
<dbReference type="EMBL" id="CP036265">
    <property type="protein sequence ID" value="QDT17386.1"/>
    <property type="molecule type" value="Genomic_DNA"/>
</dbReference>
<dbReference type="Pfam" id="PF21948">
    <property type="entry name" value="LplA-B_cat"/>
    <property type="match status" value="1"/>
</dbReference>
<dbReference type="EC" id="2.3.1.181" evidence="2"/>
<name>A0A517PDF0_9PLAN</name>
<dbReference type="PROSITE" id="PS51733">
    <property type="entry name" value="BPL_LPL_CATALYTIC"/>
    <property type="match status" value="1"/>
</dbReference>
<reference evidence="2 3" key="1">
    <citation type="submission" date="2019-02" db="EMBL/GenBank/DDBJ databases">
        <title>Deep-cultivation of Planctomycetes and their phenomic and genomic characterization uncovers novel biology.</title>
        <authorList>
            <person name="Wiegand S."/>
            <person name="Jogler M."/>
            <person name="Boedeker C."/>
            <person name="Pinto D."/>
            <person name="Vollmers J."/>
            <person name="Rivas-Marin E."/>
            <person name="Kohn T."/>
            <person name="Peeters S.H."/>
            <person name="Heuer A."/>
            <person name="Rast P."/>
            <person name="Oberbeckmann S."/>
            <person name="Bunk B."/>
            <person name="Jeske O."/>
            <person name="Meyerdierks A."/>
            <person name="Storesund J.E."/>
            <person name="Kallscheuer N."/>
            <person name="Luecker S."/>
            <person name="Lage O.M."/>
            <person name="Pohl T."/>
            <person name="Merkel B.J."/>
            <person name="Hornburger P."/>
            <person name="Mueller R.-W."/>
            <person name="Bruemmer F."/>
            <person name="Labrenz M."/>
            <person name="Spormann A.M."/>
            <person name="Op den Camp H."/>
            <person name="Overmann J."/>
            <person name="Amann R."/>
            <person name="Jetten M.S.M."/>
            <person name="Mascher T."/>
            <person name="Medema M.H."/>
            <person name="Devos D.P."/>
            <person name="Kaster A.-K."/>
            <person name="Ovreas L."/>
            <person name="Rohde M."/>
            <person name="Galperin M.Y."/>
            <person name="Jogler C."/>
        </authorList>
    </citation>
    <scope>NUCLEOTIDE SEQUENCE [LARGE SCALE GENOMIC DNA]</scope>
    <source>
        <strain evidence="2 3">CA12</strain>
    </source>
</reference>
<dbReference type="SUPFAM" id="SSF55681">
    <property type="entry name" value="Class II aaRS and biotin synthetases"/>
    <property type="match status" value="1"/>
</dbReference>
<gene>
    <name evidence="2" type="primary">lipM</name>
    <name evidence="2" type="ORF">CA12_35070</name>
</gene>
<keyword evidence="2" id="KW-0808">Transferase</keyword>
<protein>
    <submittedName>
        <fullName evidence="2">Octanoyltransferase LipM</fullName>
        <ecNumber evidence="2">2.3.1.181</ecNumber>
    </submittedName>
</protein>
<dbReference type="PANTHER" id="PTHR43679">
    <property type="entry name" value="OCTANOYLTRANSFERASE LIPM-RELATED"/>
    <property type="match status" value="1"/>
</dbReference>
<dbReference type="PANTHER" id="PTHR43679:SF2">
    <property type="entry name" value="OCTANOYL-[GCVH]:PROTEIN N-OCTANOYLTRANSFERASE"/>
    <property type="match status" value="1"/>
</dbReference>
<accession>A0A517PDF0</accession>
<dbReference type="InterPro" id="IPR004143">
    <property type="entry name" value="BPL_LPL_catalytic"/>
</dbReference>
<keyword evidence="2" id="KW-0012">Acyltransferase</keyword>